<proteinExistence type="predicted"/>
<dbReference type="EMBL" id="BKCJ011141052">
    <property type="protein sequence ID" value="GFC93067.1"/>
    <property type="molecule type" value="Genomic_DNA"/>
</dbReference>
<reference evidence="1" key="1">
    <citation type="journal article" date="2019" name="Sci. Rep.">
        <title>Draft genome of Tanacetum cinerariifolium, the natural source of mosquito coil.</title>
        <authorList>
            <person name="Yamashiro T."/>
            <person name="Shiraishi A."/>
            <person name="Satake H."/>
            <person name="Nakayama K."/>
        </authorList>
    </citation>
    <scope>NUCLEOTIDE SEQUENCE</scope>
</reference>
<sequence>MHNLGKTIAELHAMLKLTKKGLPKKAATHVVLSIRGGKIQKDKNKSQGAKGKGNTKLAYALKSKIHAT</sequence>
<comment type="caution">
    <text evidence="1">The sequence shown here is derived from an EMBL/GenBank/DDBJ whole genome shotgun (WGS) entry which is preliminary data.</text>
</comment>
<organism evidence="1">
    <name type="scientific">Tanacetum cinerariifolium</name>
    <name type="common">Dalmatian daisy</name>
    <name type="synonym">Chrysanthemum cinerariifolium</name>
    <dbReference type="NCBI Taxonomy" id="118510"/>
    <lineage>
        <taxon>Eukaryota</taxon>
        <taxon>Viridiplantae</taxon>
        <taxon>Streptophyta</taxon>
        <taxon>Embryophyta</taxon>
        <taxon>Tracheophyta</taxon>
        <taxon>Spermatophyta</taxon>
        <taxon>Magnoliopsida</taxon>
        <taxon>eudicotyledons</taxon>
        <taxon>Gunneridae</taxon>
        <taxon>Pentapetalae</taxon>
        <taxon>asterids</taxon>
        <taxon>campanulids</taxon>
        <taxon>Asterales</taxon>
        <taxon>Asteraceae</taxon>
        <taxon>Asteroideae</taxon>
        <taxon>Anthemideae</taxon>
        <taxon>Anthemidinae</taxon>
        <taxon>Tanacetum</taxon>
    </lineage>
</organism>
<protein>
    <submittedName>
        <fullName evidence="1">Zinc finger, CCHC-type</fullName>
    </submittedName>
</protein>
<accession>A0A699S701</accession>
<dbReference type="AlphaFoldDB" id="A0A699S701"/>
<name>A0A699S701_TANCI</name>
<gene>
    <name evidence="1" type="ORF">Tci_865037</name>
</gene>
<evidence type="ECO:0000313" key="1">
    <source>
        <dbReference type="EMBL" id="GFC93067.1"/>
    </source>
</evidence>